<dbReference type="EC" id="3.1.26.5" evidence="4 10"/>
<dbReference type="GO" id="GO:0001682">
    <property type="term" value="P:tRNA 5'-leader removal"/>
    <property type="evidence" value="ECO:0007669"/>
    <property type="project" value="InterPro"/>
</dbReference>
<comment type="caution">
    <text evidence="11">The sequence shown here is derived from an EMBL/GenBank/DDBJ whole genome shotgun (WGS) entry which is preliminary data.</text>
</comment>
<proteinExistence type="inferred from homology"/>
<dbReference type="GO" id="GO:0033204">
    <property type="term" value="F:ribonuclease P RNA binding"/>
    <property type="evidence" value="ECO:0007669"/>
    <property type="project" value="InterPro"/>
</dbReference>
<dbReference type="GO" id="GO:0000460">
    <property type="term" value="P:maturation of 5.8S rRNA"/>
    <property type="evidence" value="ECO:0007669"/>
    <property type="project" value="UniProtKB-ARBA"/>
</dbReference>
<name>A0A420H9W6_9PEZI</name>
<keyword evidence="6" id="KW-0378">Hydrolase</keyword>
<dbReference type="GO" id="GO:0004526">
    <property type="term" value="F:ribonuclease P activity"/>
    <property type="evidence" value="ECO:0007669"/>
    <property type="project" value="UniProtKB-EC"/>
</dbReference>
<evidence type="ECO:0000256" key="8">
    <source>
        <dbReference type="ARBA" id="ARBA00044198"/>
    </source>
</evidence>
<comment type="subcellular location">
    <subcellularLocation>
        <location evidence="2">Nucleus</location>
    </subcellularLocation>
</comment>
<evidence type="ECO:0000256" key="2">
    <source>
        <dbReference type="ARBA" id="ARBA00004123"/>
    </source>
</evidence>
<evidence type="ECO:0000313" key="11">
    <source>
        <dbReference type="EMBL" id="RKF54226.1"/>
    </source>
</evidence>
<dbReference type="PANTHER" id="PTHR15441">
    <property type="entry name" value="RIBONUCLEASE P PROTEIN SUBUNIT P14"/>
    <property type="match status" value="1"/>
</dbReference>
<protein>
    <recommendedName>
        <fullName evidence="8 10">Ribonuclease P/MRP protein subunit POP5</fullName>
        <ecNumber evidence="4 10">3.1.26.5</ecNumber>
    </recommendedName>
</protein>
<dbReference type="PIRSF" id="PIRSF023803">
    <property type="entry name" value="Ribonuclease_P_prd"/>
    <property type="match status" value="1"/>
</dbReference>
<comment type="function">
    <text evidence="9">Component of ribonuclease P, a protein complex that generates mature tRNA molecules by cleaving their 5'-ends. Also a component of RNase MRP, which cleaves pre-rRNA sequences.</text>
</comment>
<dbReference type="InterPro" id="IPR002759">
    <property type="entry name" value="Pop5/Rpp14/Rnp2-like"/>
</dbReference>
<reference evidence="11 12" key="1">
    <citation type="journal article" date="2018" name="BMC Genomics">
        <title>Comparative genome analyses reveal sequence features reflecting distinct modes of host-adaptation between dicot and monocot powdery mildew.</title>
        <authorList>
            <person name="Wu Y."/>
            <person name="Ma X."/>
            <person name="Pan Z."/>
            <person name="Kale S.D."/>
            <person name="Song Y."/>
            <person name="King H."/>
            <person name="Zhang Q."/>
            <person name="Presley C."/>
            <person name="Deng X."/>
            <person name="Wei C.I."/>
            <person name="Xiao S."/>
        </authorList>
    </citation>
    <scope>NUCLEOTIDE SEQUENCE [LARGE SCALE GENOMIC DNA]</scope>
    <source>
        <strain evidence="11">UCSC1</strain>
    </source>
</reference>
<dbReference type="GO" id="GO:0000172">
    <property type="term" value="C:ribonuclease MRP complex"/>
    <property type="evidence" value="ECO:0007669"/>
    <property type="project" value="UniProtKB-ARBA"/>
</dbReference>
<evidence type="ECO:0000256" key="9">
    <source>
        <dbReference type="ARBA" id="ARBA00055200"/>
    </source>
</evidence>
<dbReference type="Pfam" id="PF01900">
    <property type="entry name" value="RNase_P_Rpp14"/>
    <property type="match status" value="1"/>
</dbReference>
<evidence type="ECO:0000256" key="4">
    <source>
        <dbReference type="ARBA" id="ARBA00012179"/>
    </source>
</evidence>
<organism evidence="11 12">
    <name type="scientific">Golovinomyces cichoracearum</name>
    <dbReference type="NCBI Taxonomy" id="62708"/>
    <lineage>
        <taxon>Eukaryota</taxon>
        <taxon>Fungi</taxon>
        <taxon>Dikarya</taxon>
        <taxon>Ascomycota</taxon>
        <taxon>Pezizomycotina</taxon>
        <taxon>Leotiomycetes</taxon>
        <taxon>Erysiphales</taxon>
        <taxon>Erysiphaceae</taxon>
        <taxon>Golovinomyces</taxon>
    </lineage>
</organism>
<evidence type="ECO:0000256" key="6">
    <source>
        <dbReference type="ARBA" id="ARBA00022801"/>
    </source>
</evidence>
<dbReference type="GO" id="GO:0030681">
    <property type="term" value="C:multimeric ribonuclease P complex"/>
    <property type="evidence" value="ECO:0007669"/>
    <property type="project" value="TreeGrafter"/>
</dbReference>
<gene>
    <name evidence="11" type="ORF">GcC1_213022</name>
</gene>
<dbReference type="Gene3D" id="3.30.70.3250">
    <property type="entry name" value="Ribonuclease P, Pop5 subunit"/>
    <property type="match status" value="1"/>
</dbReference>
<evidence type="ECO:0000256" key="3">
    <source>
        <dbReference type="ARBA" id="ARBA00010800"/>
    </source>
</evidence>
<dbReference type="Proteomes" id="UP000285405">
    <property type="component" value="Unassembled WGS sequence"/>
</dbReference>
<accession>A0A420H9W6</accession>
<dbReference type="SUPFAM" id="SSF160350">
    <property type="entry name" value="Rnp2-like"/>
    <property type="match status" value="1"/>
</dbReference>
<dbReference type="PANTHER" id="PTHR15441:SF2">
    <property type="entry name" value="RIBONUCLEASE P_MRP PROTEIN SUBUNIT POP5"/>
    <property type="match status" value="1"/>
</dbReference>
<evidence type="ECO:0000256" key="7">
    <source>
        <dbReference type="ARBA" id="ARBA00023242"/>
    </source>
</evidence>
<dbReference type="EMBL" id="MCBR01021347">
    <property type="protein sequence ID" value="RKF54226.1"/>
    <property type="molecule type" value="Genomic_DNA"/>
</dbReference>
<dbReference type="GO" id="GO:0005730">
    <property type="term" value="C:nucleolus"/>
    <property type="evidence" value="ECO:0007669"/>
    <property type="project" value="TreeGrafter"/>
</dbReference>
<dbReference type="FunFam" id="3.30.70.3250:FF:000004">
    <property type="entry name" value="Ribonuclease P/MRP protein subunit POP5"/>
    <property type="match status" value="1"/>
</dbReference>
<dbReference type="AlphaFoldDB" id="A0A420H9W6"/>
<keyword evidence="5 10" id="KW-0819">tRNA processing</keyword>
<comment type="similarity">
    <text evidence="3 10">Belongs to the eukaryotic/archaeal RNase P protein component 2 family.</text>
</comment>
<evidence type="ECO:0000256" key="10">
    <source>
        <dbReference type="PIRNR" id="PIRNR023803"/>
    </source>
</evidence>
<dbReference type="InterPro" id="IPR038085">
    <property type="entry name" value="Rnp2-like_sf"/>
</dbReference>
<keyword evidence="7" id="KW-0539">Nucleus</keyword>
<sequence>MVRIKNRYLLVNILYPSLENSQEVPYIVKLNQPTTNDLTSQALLKGLRSEVLFHFGDYGAGAIADNLSVKYLSPATSTFILRVARAHYKLVWAALTLMNTVPVEEGRRCVFRVVRVSGTIRKIEEEAIRRAQEIIDKARCIESNKNRTFAMSLGLSETG</sequence>
<evidence type="ECO:0000313" key="12">
    <source>
        <dbReference type="Proteomes" id="UP000285405"/>
    </source>
</evidence>
<dbReference type="InterPro" id="IPR016819">
    <property type="entry name" value="RNase_P/MRP_POP5"/>
</dbReference>
<evidence type="ECO:0000256" key="5">
    <source>
        <dbReference type="ARBA" id="ARBA00022694"/>
    </source>
</evidence>
<comment type="catalytic activity">
    <reaction evidence="1 10">
        <text>Endonucleolytic cleavage of RNA, removing 5'-extranucleotides from tRNA precursor.</text>
        <dbReference type="EC" id="3.1.26.5"/>
    </reaction>
</comment>
<evidence type="ECO:0000256" key="1">
    <source>
        <dbReference type="ARBA" id="ARBA00000928"/>
    </source>
</evidence>
<dbReference type="OrthoDB" id="24745at2759"/>